<dbReference type="Proteomes" id="UP000773850">
    <property type="component" value="Unassembled WGS sequence"/>
</dbReference>
<dbReference type="InterPro" id="IPR011335">
    <property type="entry name" value="Restrct_endonuc-II-like"/>
</dbReference>
<evidence type="ECO:0000313" key="2">
    <source>
        <dbReference type="EMBL" id="KAF6512117.1"/>
    </source>
</evidence>
<dbReference type="PANTHER" id="PTHR36558:SF1">
    <property type="entry name" value="RESTRICTION ENDONUCLEASE DOMAIN-CONTAINING PROTEIN-RELATED"/>
    <property type="match status" value="1"/>
</dbReference>
<dbReference type="PANTHER" id="PTHR36558">
    <property type="entry name" value="GLR1098 PROTEIN"/>
    <property type="match status" value="1"/>
</dbReference>
<gene>
    <name evidence="2" type="ORF">GS8_416</name>
</gene>
<keyword evidence="3" id="KW-1185">Reference proteome</keyword>
<accession>A0ABQ7HIU0</accession>
<sequence length="231" mass="26816">MALRTARFANLSSQPQAAIANAICYLQSSLPFWIWYNNEKSEGDPMNPEPSKLYTYADYIQWDGRWELIDGKAYNMSPSPTWEHQFTVMELSFAFRSYFQNKDCYVAIAPFDVRLSENDDYTYAKHVVQPDISVICNRNNLTPNGCLGAPTLIVEVLSPSTALKDRNEKFKLYEQFGVKEYWIVDPLYKTIEVFGLEDGFFKKREAFGENETIISFLFTDCSLEARRLFFQ</sequence>
<dbReference type="Pfam" id="PF05685">
    <property type="entry name" value="Uma2"/>
    <property type="match status" value="1"/>
</dbReference>
<organism evidence="2 3">
    <name type="scientific">Geobacillus stearothermophilus</name>
    <name type="common">Bacillus stearothermophilus</name>
    <dbReference type="NCBI Taxonomy" id="1422"/>
    <lineage>
        <taxon>Bacteria</taxon>
        <taxon>Bacillati</taxon>
        <taxon>Bacillota</taxon>
        <taxon>Bacilli</taxon>
        <taxon>Bacillales</taxon>
        <taxon>Anoxybacillaceae</taxon>
        <taxon>Geobacillus</taxon>
    </lineage>
</organism>
<dbReference type="SUPFAM" id="SSF52980">
    <property type="entry name" value="Restriction endonuclease-like"/>
    <property type="match status" value="1"/>
</dbReference>
<dbReference type="EMBL" id="LUCS01000009">
    <property type="protein sequence ID" value="KAF6512117.1"/>
    <property type="molecule type" value="Genomic_DNA"/>
</dbReference>
<name>A0ABQ7HIU0_GEOSE</name>
<dbReference type="InterPro" id="IPR008538">
    <property type="entry name" value="Uma2"/>
</dbReference>
<dbReference type="InterPro" id="IPR012296">
    <property type="entry name" value="Nuclease_put_TT1808"/>
</dbReference>
<proteinExistence type="predicted"/>
<feature type="domain" description="Putative restriction endonuclease" evidence="1">
    <location>
        <begin position="58"/>
        <end position="216"/>
    </location>
</feature>
<evidence type="ECO:0000259" key="1">
    <source>
        <dbReference type="Pfam" id="PF05685"/>
    </source>
</evidence>
<evidence type="ECO:0000313" key="3">
    <source>
        <dbReference type="Proteomes" id="UP000773850"/>
    </source>
</evidence>
<dbReference type="Gene3D" id="3.90.1570.10">
    <property type="entry name" value="tt1808, chain A"/>
    <property type="match status" value="1"/>
</dbReference>
<comment type="caution">
    <text evidence="2">The sequence shown here is derived from an EMBL/GenBank/DDBJ whole genome shotgun (WGS) entry which is preliminary data.</text>
</comment>
<dbReference type="CDD" id="cd06260">
    <property type="entry name" value="DUF820-like"/>
    <property type="match status" value="1"/>
</dbReference>
<protein>
    <recommendedName>
        <fullName evidence="1">Putative restriction endonuclease domain-containing protein</fullName>
    </recommendedName>
</protein>
<reference evidence="2 3" key="1">
    <citation type="submission" date="2016-03" db="EMBL/GenBank/DDBJ databases">
        <title>Spore heat resistance.</title>
        <authorList>
            <person name="Boekhorst J."/>
            <person name="Berendsen E.M."/>
            <person name="Wells-Bennik M.H."/>
            <person name="Kuipers O.P."/>
        </authorList>
    </citation>
    <scope>NUCLEOTIDE SEQUENCE [LARGE SCALE GENOMIC DNA]</scope>
    <source>
        <strain evidence="2 3">GS8</strain>
    </source>
</reference>